<feature type="region of interest" description="Disordered" evidence="4">
    <location>
        <begin position="83"/>
        <end position="243"/>
    </location>
</feature>
<reference evidence="6" key="2">
    <citation type="journal article" date="2016" name="G3 (Bethesda)">
        <title>Genome Evolution in Three Species of Cactophilic Drosophila.</title>
        <authorList>
            <person name="Sanchez-Flores A."/>
            <person name="Penazola F."/>
            <person name="Carpinteyro-Ponce J."/>
            <person name="Nazario-Yepiz N."/>
            <person name="Abreu-Goodger C."/>
            <person name="Machado C.A."/>
            <person name="Markow T.A."/>
        </authorList>
    </citation>
    <scope>NUCLEOTIDE SEQUENCE [LARGE SCALE GENOMIC DNA]</scope>
</reference>
<evidence type="ECO:0000256" key="3">
    <source>
        <dbReference type="PROSITE-ProRule" id="PRU00266"/>
    </source>
</evidence>
<feature type="domain" description="DRBM" evidence="5">
    <location>
        <begin position="768"/>
        <end position="838"/>
    </location>
</feature>
<dbReference type="CDD" id="cd19857">
    <property type="entry name" value="DSRM_STAU_rpt1"/>
    <property type="match status" value="1"/>
</dbReference>
<reference evidence="6" key="1">
    <citation type="journal article" date="1997" name="Nucleic Acids Res.">
        <title>tRNAscan-SE: a program for improved detection of transfer RNA genes in genomic sequence.</title>
        <authorList>
            <person name="Lowe T.M."/>
            <person name="Eddy S.R."/>
        </authorList>
    </citation>
    <scope>NUCLEOTIDE SEQUENCE [LARGE SCALE GENOMIC DNA]</scope>
</reference>
<sequence length="1106" mass="118575">MQHHVHATRAAPHLRHHSHLAMPFPTMEQQMLSTLIATAPEQQPQQQPQQQQQQQQPPPPPQREHGRFFYQSPLHFTHTCSLNHHHHHQQQQQQPQHHQPHHHVLAPQQQQPQLNAAYHNNNSNSNNNNNANKNNNNSNQMQKIRQQHQHLSNGHLANCNQAPPPAAAPQGFNHPTALGYGQLPHHMAHLGSYATQPPPAALQSGKQPHYYLSNAKPSKYSNNANNNSNGSNSGSGNGSSYAHSSKTILQNTYRPAKINGQACGSATEPVAAVAATAAAPAPAPAEHSQRIVGRGSNSDNHVLANEEICELAPDVTSNCCEPSAPSAAQADDRSNGAEHMDAAGTLSNEDGSTGRNGKDKTPMCLVNELARYNKITHQYRLTGERGPAHCKTFTVTLKLGEEEYSADGFKIKKAQHLAASKAIEETKYKHPPPKIRRNDENSSTRTHITPTVELNALAMKLGQRTYYLLDPTQMPPAEQMLPPEYATPLLPTPAPGLPPPPPPPFALRRNANGSYVLPAPPMHPHHVAMQTQRAIYGHQRPYAPKYQSRFTLAPALGPHMLAGPHGPYAPALPVTPSKITLFVGKQKFVGVGRTLQQAKHDAAARALQVLKTQVNSATEEALDDSMDEGDKKSPISQVHEIGIRRNMTVHFKVLREEGPAHMKNFITACIVGSIVSEGEGNGKKISKKRAAEKMLAELQKLPPLTPTKQTPMKRIKVKTPGKGGAAAAAAATGMTAAAVTPLAKPERRKRLSAHQKEKSTADQDDAENPITKLIQLQQTRKEKEPIFELIAKNGNESCRRREFVMEVSASGRTARGTGNSKKQAKRNSAQALLELLEGTEHSVGEMEHVVDHNVPTVATAAVPAAALTMEPTVGLEVPMVSTPAGPVPGILILRQNKKPAKKKDAVVVVKANMEAAKEKEKEARAEAAPAAGDKSTHNSNSHTNINNSNNNSNSNNNNSNSSNESHAHEAANESSLNTSTGSNTSGVSSNSSNAPGASSNASGGGGDGNNNAGGGAGSGGGGGSGSGGGVHMKEQLIYLSKLLDFEVNFSDYPKGNHNEFLTIVTLSTTPPQICHGVGTSCEESQNAAARNALKILSELGLNNAKK</sequence>
<gene>
    <name evidence="7" type="primary">LOC108614887</name>
</gene>
<evidence type="ECO:0000256" key="2">
    <source>
        <dbReference type="ARBA" id="ARBA00022884"/>
    </source>
</evidence>
<dbReference type="SUPFAM" id="SSF54768">
    <property type="entry name" value="dsRNA-binding domain-like"/>
    <property type="match status" value="5"/>
</dbReference>
<dbReference type="CDD" id="cd19859">
    <property type="entry name" value="DSRM_STAU_rpt3"/>
    <property type="match status" value="1"/>
</dbReference>
<feature type="compositionally biased region" description="Basic and acidic residues" evidence="4">
    <location>
        <begin position="330"/>
        <end position="341"/>
    </location>
</feature>
<evidence type="ECO:0000259" key="5">
    <source>
        <dbReference type="PROSITE" id="PS50137"/>
    </source>
</evidence>
<feature type="domain" description="DRBM" evidence="5">
    <location>
        <begin position="361"/>
        <end position="428"/>
    </location>
</feature>
<evidence type="ECO:0000313" key="7">
    <source>
        <dbReference type="RefSeq" id="XP_017864596.1"/>
    </source>
</evidence>
<dbReference type="CDD" id="cd19861">
    <property type="entry name" value="DSRM_STAU_rpt5"/>
    <property type="match status" value="1"/>
</dbReference>
<dbReference type="Proteomes" id="UP000694904">
    <property type="component" value="Chromosome 5"/>
</dbReference>
<name>A0ABM1PBL0_DROAR</name>
<feature type="compositionally biased region" description="Low complexity" evidence="4">
    <location>
        <begin position="213"/>
        <end position="243"/>
    </location>
</feature>
<feature type="compositionally biased region" description="Low complexity" evidence="4">
    <location>
        <begin position="105"/>
        <end position="139"/>
    </location>
</feature>
<dbReference type="Pfam" id="PF00035">
    <property type="entry name" value="dsrm"/>
    <property type="match status" value="3"/>
</dbReference>
<evidence type="ECO:0000256" key="1">
    <source>
        <dbReference type="ARBA" id="ARBA00022737"/>
    </source>
</evidence>
<feature type="domain" description="DRBM" evidence="5">
    <location>
        <begin position="633"/>
        <end position="700"/>
    </location>
</feature>
<keyword evidence="6" id="KW-1185">Reference proteome</keyword>
<reference evidence="7" key="3">
    <citation type="submission" date="2025-08" db="UniProtKB">
        <authorList>
            <consortium name="RefSeq"/>
        </authorList>
    </citation>
    <scope>IDENTIFICATION</scope>
    <source>
        <tissue evidence="7">Whole organism</tissue>
    </source>
</reference>
<dbReference type="Gene3D" id="3.30.160.20">
    <property type="match status" value="5"/>
</dbReference>
<dbReference type="RefSeq" id="XP_017864596.1">
    <property type="nucleotide sequence ID" value="XM_018009107.1"/>
</dbReference>
<keyword evidence="2 3" id="KW-0694">RNA-binding</keyword>
<dbReference type="InterPro" id="IPR014720">
    <property type="entry name" value="dsRBD_dom"/>
</dbReference>
<dbReference type="CDD" id="cd19860">
    <property type="entry name" value="DSRM_STAU_rpt4"/>
    <property type="match status" value="1"/>
</dbReference>
<dbReference type="Pfam" id="PF16482">
    <property type="entry name" value="Staufen_C"/>
    <property type="match status" value="1"/>
</dbReference>
<feature type="compositionally biased region" description="Polar residues" evidence="4">
    <location>
        <begin position="140"/>
        <end position="152"/>
    </location>
</feature>
<organism evidence="6 7">
    <name type="scientific">Drosophila arizonae</name>
    <name type="common">Fruit fly</name>
    <dbReference type="NCBI Taxonomy" id="7263"/>
    <lineage>
        <taxon>Eukaryota</taxon>
        <taxon>Metazoa</taxon>
        <taxon>Ecdysozoa</taxon>
        <taxon>Arthropoda</taxon>
        <taxon>Hexapoda</taxon>
        <taxon>Insecta</taxon>
        <taxon>Pterygota</taxon>
        <taxon>Neoptera</taxon>
        <taxon>Endopterygota</taxon>
        <taxon>Diptera</taxon>
        <taxon>Brachycera</taxon>
        <taxon>Muscomorpha</taxon>
        <taxon>Ephydroidea</taxon>
        <taxon>Drosophilidae</taxon>
        <taxon>Drosophila</taxon>
    </lineage>
</organism>
<feature type="compositionally biased region" description="Gly residues" evidence="4">
    <location>
        <begin position="1002"/>
        <end position="1028"/>
    </location>
</feature>
<dbReference type="PROSITE" id="PS50137">
    <property type="entry name" value="DS_RBD"/>
    <property type="match status" value="5"/>
</dbReference>
<dbReference type="InterPro" id="IPR051740">
    <property type="entry name" value="DRBM-containing_protein"/>
</dbReference>
<dbReference type="GeneID" id="108614887"/>
<feature type="domain" description="DRBM" evidence="5">
    <location>
        <begin position="579"/>
        <end position="612"/>
    </location>
</feature>
<feature type="compositionally biased region" description="Low complexity" evidence="4">
    <location>
        <begin position="926"/>
        <end position="964"/>
    </location>
</feature>
<feature type="compositionally biased region" description="Low complexity" evidence="4">
    <location>
        <begin position="972"/>
        <end position="1001"/>
    </location>
</feature>
<feature type="domain" description="DRBM" evidence="5">
    <location>
        <begin position="1031"/>
        <end position="1098"/>
    </location>
</feature>
<proteinExistence type="predicted"/>
<evidence type="ECO:0000256" key="4">
    <source>
        <dbReference type="SAM" id="MobiDB-lite"/>
    </source>
</evidence>
<feature type="region of interest" description="Disordered" evidence="4">
    <location>
        <begin position="741"/>
        <end position="769"/>
    </location>
</feature>
<dbReference type="SMART" id="SM00358">
    <property type="entry name" value="DSRM"/>
    <property type="match status" value="5"/>
</dbReference>
<feature type="region of interest" description="Disordered" evidence="4">
    <location>
        <begin position="915"/>
        <end position="1028"/>
    </location>
</feature>
<evidence type="ECO:0000313" key="6">
    <source>
        <dbReference type="Proteomes" id="UP000694904"/>
    </source>
</evidence>
<protein>
    <submittedName>
        <fullName evidence="7">Maternal effect protein staufen</fullName>
    </submittedName>
</protein>
<dbReference type="PANTHER" id="PTHR46054:SF3">
    <property type="entry name" value="MATERNAL EFFECT PROTEIN STAUFEN"/>
    <property type="match status" value="1"/>
</dbReference>
<feature type="compositionally biased region" description="Polar residues" evidence="4">
    <location>
        <begin position="345"/>
        <end position="355"/>
    </location>
</feature>
<feature type="region of interest" description="Disordered" evidence="4">
    <location>
        <begin position="320"/>
        <end position="361"/>
    </location>
</feature>
<dbReference type="PANTHER" id="PTHR46054">
    <property type="entry name" value="MATERNAL EFFECT PROTEIN STAUFEN"/>
    <property type="match status" value="1"/>
</dbReference>
<accession>A0ABM1PBL0</accession>
<feature type="compositionally biased region" description="Basic and acidic residues" evidence="4">
    <location>
        <begin position="915"/>
        <end position="925"/>
    </location>
</feature>
<feature type="region of interest" description="Disordered" evidence="4">
    <location>
        <begin position="40"/>
        <end position="67"/>
    </location>
</feature>
<feature type="compositionally biased region" description="Low complexity" evidence="4">
    <location>
        <begin position="42"/>
        <end position="55"/>
    </location>
</feature>
<keyword evidence="1" id="KW-0677">Repeat</keyword>
<dbReference type="InterPro" id="IPR032478">
    <property type="entry name" value="Staufen_C"/>
</dbReference>